<evidence type="ECO:0000256" key="5">
    <source>
        <dbReference type="ARBA" id="ARBA00022692"/>
    </source>
</evidence>
<evidence type="ECO:0000256" key="13">
    <source>
        <dbReference type="ARBA" id="ARBA00023136"/>
    </source>
</evidence>
<keyword evidence="4 19" id="KW-0808">Transferase</keyword>
<dbReference type="SUPFAM" id="SSF51110">
    <property type="entry name" value="alpha-D-mannose-specific plant lectins"/>
    <property type="match status" value="2"/>
</dbReference>
<dbReference type="InterPro" id="IPR001245">
    <property type="entry name" value="Ser-Thr/Tyr_kinase_cat_dom"/>
</dbReference>
<evidence type="ECO:0000256" key="10">
    <source>
        <dbReference type="ARBA" id="ARBA00022777"/>
    </source>
</evidence>
<keyword evidence="8" id="KW-0677">Repeat</keyword>
<evidence type="ECO:0000256" key="4">
    <source>
        <dbReference type="ARBA" id="ARBA00022679"/>
    </source>
</evidence>
<dbReference type="InterPro" id="IPR001480">
    <property type="entry name" value="Bulb-type_lectin_dom"/>
</dbReference>
<evidence type="ECO:0000256" key="20">
    <source>
        <dbReference type="SAM" id="MobiDB-lite"/>
    </source>
</evidence>
<dbReference type="Gene3D" id="3.50.4.10">
    <property type="entry name" value="Hepatocyte Growth Factor"/>
    <property type="match status" value="1"/>
</dbReference>
<dbReference type="GO" id="GO:0048544">
    <property type="term" value="P:recognition of pollen"/>
    <property type="evidence" value="ECO:0007669"/>
    <property type="project" value="InterPro"/>
</dbReference>
<dbReference type="Pfam" id="PF00024">
    <property type="entry name" value="PAN_1"/>
    <property type="match status" value="1"/>
</dbReference>
<evidence type="ECO:0000256" key="8">
    <source>
        <dbReference type="ARBA" id="ARBA00022737"/>
    </source>
</evidence>
<evidence type="ECO:0000256" key="14">
    <source>
        <dbReference type="ARBA" id="ARBA00023157"/>
    </source>
</evidence>
<accession>A0A834TBA1</accession>
<evidence type="ECO:0000259" key="25">
    <source>
        <dbReference type="PROSITE" id="PS50948"/>
    </source>
</evidence>
<dbReference type="SUPFAM" id="SSF56112">
    <property type="entry name" value="Protein kinase-like (PK-like)"/>
    <property type="match status" value="1"/>
</dbReference>
<keyword evidence="16" id="KW-0325">Glycoprotein</keyword>
<dbReference type="InterPro" id="IPR003609">
    <property type="entry name" value="Pan_app"/>
</dbReference>
<feature type="domain" description="Apple" evidence="25">
    <location>
        <begin position="328"/>
        <end position="408"/>
    </location>
</feature>
<keyword evidence="6 22" id="KW-0732">Signal</keyword>
<reference evidence="26" key="1">
    <citation type="submission" date="2020-09" db="EMBL/GenBank/DDBJ databases">
        <title>Genome-Enabled Discovery of Anthraquinone Biosynthesis in Senna tora.</title>
        <authorList>
            <person name="Kang S.-H."/>
            <person name="Pandey R.P."/>
            <person name="Lee C.-M."/>
            <person name="Sim J.-S."/>
            <person name="Jeong J.-T."/>
            <person name="Choi B.-S."/>
            <person name="Jung M."/>
            <person name="Ginzburg D."/>
            <person name="Zhao K."/>
            <person name="Won S.Y."/>
            <person name="Oh T.-J."/>
            <person name="Yu Y."/>
            <person name="Kim N.-H."/>
            <person name="Lee O.R."/>
            <person name="Lee T.-H."/>
            <person name="Bashyal P."/>
            <person name="Kim T.-S."/>
            <person name="Lee W.-H."/>
            <person name="Kawkins C."/>
            <person name="Kim C.-K."/>
            <person name="Kim J.S."/>
            <person name="Ahn B.O."/>
            <person name="Rhee S.Y."/>
            <person name="Sohng J.K."/>
        </authorList>
    </citation>
    <scope>NUCLEOTIDE SEQUENCE</scope>
    <source>
        <tissue evidence="26">Leaf</tissue>
    </source>
</reference>
<evidence type="ECO:0000256" key="9">
    <source>
        <dbReference type="ARBA" id="ARBA00022741"/>
    </source>
</evidence>
<dbReference type="Gene3D" id="2.90.10.10">
    <property type="entry name" value="Bulb-type lectin domain"/>
    <property type="match status" value="2"/>
</dbReference>
<dbReference type="Pfam" id="PF00954">
    <property type="entry name" value="S_locus_glycop"/>
    <property type="match status" value="1"/>
</dbReference>
<dbReference type="PANTHER" id="PTHR47974">
    <property type="entry name" value="OS07G0415500 PROTEIN"/>
    <property type="match status" value="1"/>
</dbReference>
<dbReference type="OrthoDB" id="733107at2759"/>
<comment type="similarity">
    <text evidence="19">Belongs to the protein kinase superfamily. Ser/Thr protein kinase family.</text>
</comment>
<keyword evidence="12 21" id="KW-1133">Transmembrane helix</keyword>
<name>A0A834TBA1_9FABA</name>
<dbReference type="InterPro" id="IPR024171">
    <property type="entry name" value="SRK-like_kinase"/>
</dbReference>
<keyword evidence="11 19" id="KW-0067">ATP-binding</keyword>
<evidence type="ECO:0000256" key="11">
    <source>
        <dbReference type="ARBA" id="ARBA00022840"/>
    </source>
</evidence>
<dbReference type="FunFam" id="2.90.10.10:FF:000032">
    <property type="entry name" value="G-type lectin S-receptor-like serine/threonine-protein kinase SD3-1"/>
    <property type="match status" value="1"/>
</dbReference>
<dbReference type="FunFam" id="3.30.200.20:FF:000798">
    <property type="entry name" value="G-type lectin S-receptor-like serine/threonine-protein kinase SD3-1"/>
    <property type="match status" value="1"/>
</dbReference>
<organism evidence="26 27">
    <name type="scientific">Senna tora</name>
    <dbReference type="NCBI Taxonomy" id="362788"/>
    <lineage>
        <taxon>Eukaryota</taxon>
        <taxon>Viridiplantae</taxon>
        <taxon>Streptophyta</taxon>
        <taxon>Embryophyta</taxon>
        <taxon>Tracheophyta</taxon>
        <taxon>Spermatophyta</taxon>
        <taxon>Magnoliopsida</taxon>
        <taxon>eudicotyledons</taxon>
        <taxon>Gunneridae</taxon>
        <taxon>Pentapetalae</taxon>
        <taxon>rosids</taxon>
        <taxon>fabids</taxon>
        <taxon>Fabales</taxon>
        <taxon>Fabaceae</taxon>
        <taxon>Caesalpinioideae</taxon>
        <taxon>Cassia clade</taxon>
        <taxon>Senna</taxon>
    </lineage>
</organism>
<feature type="transmembrane region" description="Helical" evidence="21">
    <location>
        <begin position="435"/>
        <end position="457"/>
    </location>
</feature>
<evidence type="ECO:0000256" key="15">
    <source>
        <dbReference type="ARBA" id="ARBA00023170"/>
    </source>
</evidence>
<evidence type="ECO:0000256" key="12">
    <source>
        <dbReference type="ARBA" id="ARBA00022989"/>
    </source>
</evidence>
<evidence type="ECO:0000256" key="16">
    <source>
        <dbReference type="ARBA" id="ARBA00023180"/>
    </source>
</evidence>
<comment type="caution">
    <text evidence="26">The sequence shown here is derived from an EMBL/GenBank/DDBJ whole genome shotgun (WGS) entry which is preliminary data.</text>
</comment>
<evidence type="ECO:0000256" key="6">
    <source>
        <dbReference type="ARBA" id="ARBA00022729"/>
    </source>
</evidence>
<keyword evidence="2" id="KW-1003">Cell membrane</keyword>
<dbReference type="EMBL" id="JAAIUW010000008">
    <property type="protein sequence ID" value="KAF7819013.1"/>
    <property type="molecule type" value="Genomic_DNA"/>
</dbReference>
<dbReference type="InterPro" id="IPR036426">
    <property type="entry name" value="Bulb-type_lectin_dom_sf"/>
</dbReference>
<dbReference type="PROSITE" id="PS50948">
    <property type="entry name" value="PAN"/>
    <property type="match status" value="1"/>
</dbReference>
<dbReference type="Pfam" id="PF01453">
    <property type="entry name" value="B_lectin"/>
    <property type="match status" value="1"/>
</dbReference>
<dbReference type="FunFam" id="2.90.10.10:FF:000016">
    <property type="entry name" value="G-type lectin S-receptor-like serine/threonine-protein kinase"/>
    <property type="match status" value="1"/>
</dbReference>
<comment type="catalytic activity">
    <reaction evidence="17 19">
        <text>L-threonyl-[protein] + ATP = O-phospho-L-threonyl-[protein] + ADP + H(+)</text>
        <dbReference type="Rhea" id="RHEA:46608"/>
        <dbReference type="Rhea" id="RHEA-COMP:11060"/>
        <dbReference type="Rhea" id="RHEA-COMP:11605"/>
        <dbReference type="ChEBI" id="CHEBI:15378"/>
        <dbReference type="ChEBI" id="CHEBI:30013"/>
        <dbReference type="ChEBI" id="CHEBI:30616"/>
        <dbReference type="ChEBI" id="CHEBI:61977"/>
        <dbReference type="ChEBI" id="CHEBI:456216"/>
        <dbReference type="EC" id="2.7.11.1"/>
    </reaction>
</comment>
<evidence type="ECO:0000313" key="26">
    <source>
        <dbReference type="EMBL" id="KAF7819013.1"/>
    </source>
</evidence>
<feature type="domain" description="Protein kinase" evidence="23">
    <location>
        <begin position="485"/>
        <end position="767"/>
    </location>
</feature>
<evidence type="ECO:0000256" key="17">
    <source>
        <dbReference type="ARBA" id="ARBA00047899"/>
    </source>
</evidence>
<keyword evidence="9 19" id="KW-0547">Nucleotide-binding</keyword>
<evidence type="ECO:0000256" key="21">
    <source>
        <dbReference type="SAM" id="Phobius"/>
    </source>
</evidence>
<evidence type="ECO:0000256" key="1">
    <source>
        <dbReference type="ARBA" id="ARBA00004251"/>
    </source>
</evidence>
<evidence type="ECO:0000256" key="18">
    <source>
        <dbReference type="ARBA" id="ARBA00048679"/>
    </source>
</evidence>
<evidence type="ECO:0000313" key="27">
    <source>
        <dbReference type="Proteomes" id="UP000634136"/>
    </source>
</evidence>
<dbReference type="SMART" id="SM00108">
    <property type="entry name" value="B_lectin"/>
    <property type="match status" value="1"/>
</dbReference>
<protein>
    <recommendedName>
        <fullName evidence="19">Receptor-like serine/threonine-protein kinase</fullName>
        <ecNumber evidence="19">2.7.11.1</ecNumber>
    </recommendedName>
</protein>
<keyword evidence="10 19" id="KW-0418">Kinase</keyword>
<evidence type="ECO:0000259" key="23">
    <source>
        <dbReference type="PROSITE" id="PS50011"/>
    </source>
</evidence>
<evidence type="ECO:0000256" key="3">
    <source>
        <dbReference type="ARBA" id="ARBA00022527"/>
    </source>
</evidence>
<dbReference type="PROSITE" id="PS50927">
    <property type="entry name" value="BULB_LECTIN"/>
    <property type="match status" value="2"/>
</dbReference>
<dbReference type="CDD" id="cd00028">
    <property type="entry name" value="B_lectin"/>
    <property type="match status" value="1"/>
</dbReference>
<dbReference type="FunFam" id="1.10.510.10:FF:000846">
    <property type="entry name" value="G-type lectin S-receptor-like serine/threonine-protein kinase SD3-1"/>
    <property type="match status" value="1"/>
</dbReference>
<dbReference type="Proteomes" id="UP000634136">
    <property type="component" value="Unassembled WGS sequence"/>
</dbReference>
<keyword evidence="3 19" id="KW-0723">Serine/threonine-protein kinase</keyword>
<dbReference type="InterPro" id="IPR000719">
    <property type="entry name" value="Prot_kinase_dom"/>
</dbReference>
<dbReference type="Gene3D" id="1.10.510.10">
    <property type="entry name" value="Transferase(Phosphotransferase) domain 1"/>
    <property type="match status" value="1"/>
</dbReference>
<dbReference type="Gene3D" id="3.30.200.20">
    <property type="entry name" value="Phosphorylase Kinase, domain 1"/>
    <property type="match status" value="1"/>
</dbReference>
<evidence type="ECO:0000256" key="19">
    <source>
        <dbReference type="PIRNR" id="PIRNR000641"/>
    </source>
</evidence>
<comment type="subcellular location">
    <subcellularLocation>
        <location evidence="1">Cell membrane</location>
        <topology evidence="1">Single-pass type I membrane protein</topology>
    </subcellularLocation>
</comment>
<evidence type="ECO:0000256" key="7">
    <source>
        <dbReference type="ARBA" id="ARBA00022734"/>
    </source>
</evidence>
<dbReference type="Pfam" id="PF07714">
    <property type="entry name" value="PK_Tyr_Ser-Thr"/>
    <property type="match status" value="1"/>
</dbReference>
<feature type="region of interest" description="Disordered" evidence="20">
    <location>
        <begin position="732"/>
        <end position="767"/>
    </location>
</feature>
<feature type="domain" description="Bulb-type lectin" evidence="24">
    <location>
        <begin position="159"/>
        <end position="278"/>
    </location>
</feature>
<feature type="domain" description="Bulb-type lectin" evidence="24">
    <location>
        <begin position="31"/>
        <end position="156"/>
    </location>
</feature>
<dbReference type="InterPro" id="IPR000858">
    <property type="entry name" value="S_locus_glycoprot_dom"/>
</dbReference>
<dbReference type="GO" id="GO:0030246">
    <property type="term" value="F:carbohydrate binding"/>
    <property type="evidence" value="ECO:0007669"/>
    <property type="project" value="UniProtKB-KW"/>
</dbReference>
<dbReference type="GO" id="GO:0005524">
    <property type="term" value="F:ATP binding"/>
    <property type="evidence" value="ECO:0007669"/>
    <property type="project" value="UniProtKB-KW"/>
</dbReference>
<dbReference type="AlphaFoldDB" id="A0A834TBA1"/>
<keyword evidence="27" id="KW-1185">Reference proteome</keyword>
<dbReference type="PANTHER" id="PTHR47974:SF13">
    <property type="entry name" value="G-TYPE LECTIN S-RECEPTOR-LIKE SERINE_THREONINE-PROTEIN KINASE SD3-1"/>
    <property type="match status" value="1"/>
</dbReference>
<keyword evidence="15 26" id="KW-0675">Receptor</keyword>
<keyword evidence="5 21" id="KW-0812">Transmembrane</keyword>
<comment type="catalytic activity">
    <reaction evidence="18 19">
        <text>L-seryl-[protein] + ATP = O-phospho-L-seryl-[protein] + ADP + H(+)</text>
        <dbReference type="Rhea" id="RHEA:17989"/>
        <dbReference type="Rhea" id="RHEA-COMP:9863"/>
        <dbReference type="Rhea" id="RHEA-COMP:11604"/>
        <dbReference type="ChEBI" id="CHEBI:15378"/>
        <dbReference type="ChEBI" id="CHEBI:29999"/>
        <dbReference type="ChEBI" id="CHEBI:30616"/>
        <dbReference type="ChEBI" id="CHEBI:83421"/>
        <dbReference type="ChEBI" id="CHEBI:456216"/>
        <dbReference type="EC" id="2.7.11.1"/>
    </reaction>
</comment>
<keyword evidence="13 21" id="KW-0472">Membrane</keyword>
<dbReference type="GO" id="GO:0005886">
    <property type="term" value="C:plasma membrane"/>
    <property type="evidence" value="ECO:0007669"/>
    <property type="project" value="UniProtKB-SubCell"/>
</dbReference>
<evidence type="ECO:0000256" key="2">
    <source>
        <dbReference type="ARBA" id="ARBA00022475"/>
    </source>
</evidence>
<keyword evidence="7 26" id="KW-0430">Lectin</keyword>
<proteinExistence type="inferred from homology"/>
<dbReference type="FunFam" id="1.10.510.10:FF:001016">
    <property type="entry name" value="G-type lectin S-receptor-like serine/threonine-protein kinase SD3-1"/>
    <property type="match status" value="1"/>
</dbReference>
<dbReference type="SMART" id="SM00473">
    <property type="entry name" value="PAN_AP"/>
    <property type="match status" value="1"/>
</dbReference>
<dbReference type="PIRSF" id="PIRSF000641">
    <property type="entry name" value="SRK"/>
    <property type="match status" value="1"/>
</dbReference>
<keyword evidence="14" id="KW-1015">Disulfide bond</keyword>
<sequence>MLVPEECLIRSPLAICIFIGMLLLHSVFAAEIPLGSKLSVVDNDCWVSSNGDFALGFFNISDQPNQYSIGIRFDSKSIPFSQQTVVWVAGAHVTVGRMSYFQLTNDGQLVLFDSSQGIPVWTSETANRSVVSAAFRDDGNLVLIDREKHVIWQSFDTPSDTLLPGQNLSVYQTLRAASKNTMSSYYSLYVNASGRLQLRWESNIVYWTSAGPSVANLSVFLTNSGALQLRDHSSKPVWSVFGEDHNDDSVNYRFLRLDLDGNLRLYSWVEPLQSWRSAWQAVENQCKVYATCGERGICVLSASGSADCRCPFEVSETNRCLVPYEKECESGTNMLTYESTFLYGIYPPEDSVTISSLHQCEQLCLNDSQCTAATFSNNGSAQCSIKKTQYVTGYADPSITSISFVKRCSGPLAVNPRLTNSPRPKQPPKLCVPCLIGAACGTFFFVAILQLGIGFCICRRRNSTRKEVALAFTCPNSKGLTKLSFSEIKSLTGDFKNQIGPNMFKGAIQNNHLVAVKNLNASIEERKFRGAVLKIGSIHHKNLVKLEGYCCEFNHRFLVYEYVKNESLDKHMDDSTLCRRLTWGKRMEICSSVAKAICYLHTKCREFVSHGNLKCSNVILDENLEAKVTEFGFARVNGEASYCGFSAEKDVEDFGKLVLTLLTGCQHTDQELCEWAYREWVESRSVNVVDKRIEGGIDPEELERALRIAFWCIQMDEHRRPSMGEVARVVEGTLNVDPPPPPFTVQRPLLEEDEDDDTQKYSSESPV</sequence>
<evidence type="ECO:0000259" key="24">
    <source>
        <dbReference type="PROSITE" id="PS50927"/>
    </source>
</evidence>
<dbReference type="GO" id="GO:0004674">
    <property type="term" value="F:protein serine/threonine kinase activity"/>
    <property type="evidence" value="ECO:0007669"/>
    <property type="project" value="UniProtKB-KW"/>
</dbReference>
<dbReference type="PROSITE" id="PS50011">
    <property type="entry name" value="PROTEIN_KINASE_DOM"/>
    <property type="match status" value="1"/>
</dbReference>
<dbReference type="InterPro" id="IPR011009">
    <property type="entry name" value="Kinase-like_dom_sf"/>
</dbReference>
<feature type="chain" id="PRO_5032478056" description="Receptor-like serine/threonine-protein kinase" evidence="22">
    <location>
        <begin position="30"/>
        <end position="767"/>
    </location>
</feature>
<feature type="signal peptide" evidence="22">
    <location>
        <begin position="1"/>
        <end position="29"/>
    </location>
</feature>
<gene>
    <name evidence="26" type="ORF">G2W53_024468</name>
</gene>
<evidence type="ECO:0000256" key="22">
    <source>
        <dbReference type="SAM" id="SignalP"/>
    </source>
</evidence>
<dbReference type="EC" id="2.7.11.1" evidence="19"/>